<dbReference type="Proteomes" id="UP000076722">
    <property type="component" value="Unassembled WGS sequence"/>
</dbReference>
<organism evidence="1 2">
    <name type="scientific">Sistotremastrum niveocremeum HHB9708</name>
    <dbReference type="NCBI Taxonomy" id="1314777"/>
    <lineage>
        <taxon>Eukaryota</taxon>
        <taxon>Fungi</taxon>
        <taxon>Dikarya</taxon>
        <taxon>Basidiomycota</taxon>
        <taxon>Agaricomycotina</taxon>
        <taxon>Agaricomycetes</taxon>
        <taxon>Sistotremastrales</taxon>
        <taxon>Sistotremastraceae</taxon>
        <taxon>Sertulicium</taxon>
        <taxon>Sertulicium niveocremeum</taxon>
    </lineage>
</organism>
<dbReference type="InterPro" id="IPR032675">
    <property type="entry name" value="LRR_dom_sf"/>
</dbReference>
<accession>A0A164UZU4</accession>
<evidence type="ECO:0000313" key="1">
    <source>
        <dbReference type="EMBL" id="KZS93684.1"/>
    </source>
</evidence>
<reference evidence="1 2" key="1">
    <citation type="journal article" date="2016" name="Mol. Biol. Evol.">
        <title>Comparative Genomics of Early-Diverging Mushroom-Forming Fungi Provides Insights into the Origins of Lignocellulose Decay Capabilities.</title>
        <authorList>
            <person name="Nagy L.G."/>
            <person name="Riley R."/>
            <person name="Tritt A."/>
            <person name="Adam C."/>
            <person name="Daum C."/>
            <person name="Floudas D."/>
            <person name="Sun H."/>
            <person name="Yadav J.S."/>
            <person name="Pangilinan J."/>
            <person name="Larsson K.H."/>
            <person name="Matsuura K."/>
            <person name="Barry K."/>
            <person name="Labutti K."/>
            <person name="Kuo R."/>
            <person name="Ohm R.A."/>
            <person name="Bhattacharya S.S."/>
            <person name="Shirouzu T."/>
            <person name="Yoshinaga Y."/>
            <person name="Martin F.M."/>
            <person name="Grigoriev I.V."/>
            <person name="Hibbett D.S."/>
        </authorList>
    </citation>
    <scope>NUCLEOTIDE SEQUENCE [LARGE SCALE GENOMIC DNA]</scope>
    <source>
        <strain evidence="1 2">HHB9708</strain>
    </source>
</reference>
<dbReference type="OrthoDB" id="3543113at2759"/>
<gene>
    <name evidence="1" type="ORF">SISNIDRAFT_485297</name>
</gene>
<dbReference type="Gene3D" id="3.80.10.10">
    <property type="entry name" value="Ribonuclease Inhibitor"/>
    <property type="match status" value="1"/>
</dbReference>
<dbReference type="SUPFAM" id="SSF52047">
    <property type="entry name" value="RNI-like"/>
    <property type="match status" value="1"/>
</dbReference>
<dbReference type="AlphaFoldDB" id="A0A164UZU4"/>
<name>A0A164UZU4_9AGAM</name>
<proteinExistence type="predicted"/>
<protein>
    <recommendedName>
        <fullName evidence="3">F-box domain-containing protein</fullName>
    </recommendedName>
</protein>
<evidence type="ECO:0008006" key="3">
    <source>
        <dbReference type="Google" id="ProtNLM"/>
    </source>
</evidence>
<evidence type="ECO:0000313" key="2">
    <source>
        <dbReference type="Proteomes" id="UP000076722"/>
    </source>
</evidence>
<sequence>MFKSTTGHLSQPKLWIIPAQQDEKKAMWPCDFQPASSRVWSTPELARLIVSNLQVRGVVRNADNTFDQDYALRRNRSALASLAQVNMLISEVALSVLYTRLGDGSSDRWAPTLINLLSMLGTLKKSGKFSWNFERPLELSGWSRFLRYARFVKTICLSPGYAMYNPDEVEKLVHGIVPEAFLAMHTARPDATPIFPSLRYFYAGYGARVDPSNPFYDFVLQSQLVHLQVVSVASVSNLLSYADRSSNTLQTLHFNETSYNLQSRHHHELLATIDRLTYLTDIRIPSAFVPTVFHTLSSKPNLQRLGITQFRGEAHDERYHIVFPKDGFADLESFTLLDFAPRPHDHLTIASAHYQLRTLHLELAKIELDDYCDYFFKNQSWLPEHGEAPAFDIFEPLLTLSNIRDFGFHTDIPFSLSDEEIDDITQAWPHLENFSFCKDAVYTDIEGPELTPSGLISFAEHCPCLRTLTLAINAEIEPEHDPTETPSFNDHFSCLDLAFSPIRDFSEELALCLASLLPDGAVLKYDEDEGGRERKNCPRGEDWERMCYVVTSIMQERAAGSEDTLQVWERVMDERNG</sequence>
<dbReference type="EMBL" id="KV419406">
    <property type="protein sequence ID" value="KZS93684.1"/>
    <property type="molecule type" value="Genomic_DNA"/>
</dbReference>
<keyword evidence="2" id="KW-1185">Reference proteome</keyword>